<dbReference type="Proteomes" id="UP000077266">
    <property type="component" value="Unassembled WGS sequence"/>
</dbReference>
<name>A0A165HG01_EXIGL</name>
<accession>A0A165HG01</accession>
<feature type="region of interest" description="Disordered" evidence="1">
    <location>
        <begin position="1"/>
        <end position="20"/>
    </location>
</feature>
<evidence type="ECO:0000256" key="1">
    <source>
        <dbReference type="SAM" id="MobiDB-lite"/>
    </source>
</evidence>
<dbReference type="AlphaFoldDB" id="A0A165HG01"/>
<organism evidence="2 3">
    <name type="scientific">Exidia glandulosa HHB12029</name>
    <dbReference type="NCBI Taxonomy" id="1314781"/>
    <lineage>
        <taxon>Eukaryota</taxon>
        <taxon>Fungi</taxon>
        <taxon>Dikarya</taxon>
        <taxon>Basidiomycota</taxon>
        <taxon>Agaricomycotina</taxon>
        <taxon>Agaricomycetes</taxon>
        <taxon>Auriculariales</taxon>
        <taxon>Exidiaceae</taxon>
        <taxon>Exidia</taxon>
    </lineage>
</organism>
<keyword evidence="3" id="KW-1185">Reference proteome</keyword>
<sequence>MTPEETLRSLPDMGQQPPTAAEQARIDVEYHKIKNITGAWDRVGRLLDRLFADANAWSEKHGQPFFDGQRDELEMMRAAFGVFRDTSDAFAREYLVRMMAVLPLLVPMQRFAHQEREARMAARSDTVLKYVHRIWH</sequence>
<gene>
    <name evidence="2" type="ORF">EXIGLDRAFT_693230</name>
</gene>
<evidence type="ECO:0000313" key="3">
    <source>
        <dbReference type="Proteomes" id="UP000077266"/>
    </source>
</evidence>
<evidence type="ECO:0000313" key="2">
    <source>
        <dbReference type="EMBL" id="KZV91910.1"/>
    </source>
</evidence>
<dbReference type="InParanoid" id="A0A165HG01"/>
<dbReference type="EMBL" id="KV426018">
    <property type="protein sequence ID" value="KZV91910.1"/>
    <property type="molecule type" value="Genomic_DNA"/>
</dbReference>
<proteinExistence type="predicted"/>
<protein>
    <submittedName>
        <fullName evidence="2">Uncharacterized protein</fullName>
    </submittedName>
</protein>
<reference evidence="2 3" key="1">
    <citation type="journal article" date="2016" name="Mol. Biol. Evol.">
        <title>Comparative Genomics of Early-Diverging Mushroom-Forming Fungi Provides Insights into the Origins of Lignocellulose Decay Capabilities.</title>
        <authorList>
            <person name="Nagy L.G."/>
            <person name="Riley R."/>
            <person name="Tritt A."/>
            <person name="Adam C."/>
            <person name="Daum C."/>
            <person name="Floudas D."/>
            <person name="Sun H."/>
            <person name="Yadav J.S."/>
            <person name="Pangilinan J."/>
            <person name="Larsson K.H."/>
            <person name="Matsuura K."/>
            <person name="Barry K."/>
            <person name="Labutti K."/>
            <person name="Kuo R."/>
            <person name="Ohm R.A."/>
            <person name="Bhattacharya S.S."/>
            <person name="Shirouzu T."/>
            <person name="Yoshinaga Y."/>
            <person name="Martin F.M."/>
            <person name="Grigoriev I.V."/>
            <person name="Hibbett D.S."/>
        </authorList>
    </citation>
    <scope>NUCLEOTIDE SEQUENCE [LARGE SCALE GENOMIC DNA]</scope>
    <source>
        <strain evidence="2 3">HHB12029</strain>
    </source>
</reference>